<evidence type="ECO:0000256" key="2">
    <source>
        <dbReference type="SAM" id="Phobius"/>
    </source>
</evidence>
<dbReference type="OrthoDB" id="4224912at2759"/>
<dbReference type="AlphaFoldDB" id="A0A319EP81"/>
<dbReference type="Proteomes" id="UP000248423">
    <property type="component" value="Unassembled WGS sequence"/>
</dbReference>
<dbReference type="EMBL" id="KZ826333">
    <property type="protein sequence ID" value="PYI08598.1"/>
    <property type="molecule type" value="Genomic_DNA"/>
</dbReference>
<evidence type="ECO:0000256" key="1">
    <source>
        <dbReference type="SAM" id="MobiDB-lite"/>
    </source>
</evidence>
<feature type="compositionally biased region" description="Polar residues" evidence="1">
    <location>
        <begin position="433"/>
        <end position="442"/>
    </location>
</feature>
<gene>
    <name evidence="4" type="ORF">BO78DRAFT_459681</name>
</gene>
<evidence type="ECO:0000313" key="5">
    <source>
        <dbReference type="Proteomes" id="UP000248423"/>
    </source>
</evidence>
<keyword evidence="2" id="KW-0812">Transmembrane</keyword>
<evidence type="ECO:0000256" key="3">
    <source>
        <dbReference type="SAM" id="SignalP"/>
    </source>
</evidence>
<feature type="signal peptide" evidence="3">
    <location>
        <begin position="1"/>
        <end position="24"/>
    </location>
</feature>
<feature type="compositionally biased region" description="Polar residues" evidence="1">
    <location>
        <begin position="413"/>
        <end position="423"/>
    </location>
</feature>
<accession>A0A319EP81</accession>
<keyword evidence="3" id="KW-0732">Signal</keyword>
<feature type="region of interest" description="Disordered" evidence="1">
    <location>
        <begin position="332"/>
        <end position="354"/>
    </location>
</feature>
<keyword evidence="2" id="KW-1133">Transmembrane helix</keyword>
<keyword evidence="2" id="KW-0472">Membrane</keyword>
<feature type="compositionally biased region" description="Polar residues" evidence="1">
    <location>
        <begin position="338"/>
        <end position="354"/>
    </location>
</feature>
<organism evidence="4 5">
    <name type="scientific">Aspergillus sclerotiicarbonarius (strain CBS 121057 / IBT 28362)</name>
    <dbReference type="NCBI Taxonomy" id="1448318"/>
    <lineage>
        <taxon>Eukaryota</taxon>
        <taxon>Fungi</taxon>
        <taxon>Dikarya</taxon>
        <taxon>Ascomycota</taxon>
        <taxon>Pezizomycotina</taxon>
        <taxon>Eurotiomycetes</taxon>
        <taxon>Eurotiomycetidae</taxon>
        <taxon>Eurotiales</taxon>
        <taxon>Aspergillaceae</taxon>
        <taxon>Aspergillus</taxon>
        <taxon>Aspergillus subgen. Circumdati</taxon>
    </lineage>
</organism>
<proteinExistence type="predicted"/>
<protein>
    <recommendedName>
        <fullName evidence="6">Integral membrane protein</fullName>
    </recommendedName>
</protein>
<evidence type="ECO:0008006" key="6">
    <source>
        <dbReference type="Google" id="ProtNLM"/>
    </source>
</evidence>
<keyword evidence="5" id="KW-1185">Reference proteome</keyword>
<name>A0A319EP81_ASPSB</name>
<feature type="transmembrane region" description="Helical" evidence="2">
    <location>
        <begin position="267"/>
        <end position="288"/>
    </location>
</feature>
<evidence type="ECO:0000313" key="4">
    <source>
        <dbReference type="EMBL" id="PYI08598.1"/>
    </source>
</evidence>
<dbReference type="STRING" id="1448318.A0A319EP81"/>
<feature type="region of interest" description="Disordered" evidence="1">
    <location>
        <begin position="407"/>
        <end position="442"/>
    </location>
</feature>
<feature type="chain" id="PRO_5016257279" description="Integral membrane protein" evidence="3">
    <location>
        <begin position="25"/>
        <end position="442"/>
    </location>
</feature>
<dbReference type="VEuPathDB" id="FungiDB:BO78DRAFT_459681"/>
<reference evidence="4 5" key="1">
    <citation type="submission" date="2018-02" db="EMBL/GenBank/DDBJ databases">
        <title>The genomes of Aspergillus section Nigri reveals drivers in fungal speciation.</title>
        <authorList>
            <consortium name="DOE Joint Genome Institute"/>
            <person name="Vesth T.C."/>
            <person name="Nybo J."/>
            <person name="Theobald S."/>
            <person name="Brandl J."/>
            <person name="Frisvad J.C."/>
            <person name="Nielsen K.F."/>
            <person name="Lyhne E.K."/>
            <person name="Kogle M.E."/>
            <person name="Kuo A."/>
            <person name="Riley R."/>
            <person name="Clum A."/>
            <person name="Nolan M."/>
            <person name="Lipzen A."/>
            <person name="Salamov A."/>
            <person name="Henrissat B."/>
            <person name="Wiebenga A."/>
            <person name="De vries R.P."/>
            <person name="Grigoriev I.V."/>
            <person name="Mortensen U.H."/>
            <person name="Andersen M.R."/>
            <person name="Baker S.E."/>
        </authorList>
    </citation>
    <scope>NUCLEOTIDE SEQUENCE [LARGE SCALE GENOMIC DNA]</scope>
    <source>
        <strain evidence="4 5">CBS 121057</strain>
    </source>
</reference>
<sequence>MYCQQRLFAFLYAVLGAISNTTQESPPSSPNDATSGNAYLASCSSVLTSTSELVTIAPIRGPEGPGSKPTFRLSLTIANVGEQPIDLDQCETVMEQLVFKIPENSIHDPLANVRFLVPPQLEKAALQVYRVKRRLWQRKSQSEADKVEAEKVPQANSPAQGYHGILEYIISKMEHGMSRLKRNEKNAPSALLPPVPNKRQPPVQRDLYSLGPTCEDQICEGDDWEKICITSHIPETKKDQCIMCYPRKHMALVQNYCQQQKYRELDIFYKTCALLGASIMGATLLYLLREIYRRLRMRYQFLQNICRRSQLSGSTTTKSGLSSLLPGIPKAWREPRQARNSTADDAENPTPSNTIIQQRFRRLGPFAKETRKRVQDIFDLESFEGYQNEPELGTKIPVLPRARNASLRKHVTGSRSRTNSYSDGNAGPGGNVMQHTKTFSKP</sequence>